<accession>A0A7J8U0N8</accession>
<reference evidence="2 3" key="1">
    <citation type="journal article" date="2019" name="Genome Biol. Evol.">
        <title>Insights into the evolution of the New World diploid cottons (Gossypium, subgenus Houzingenia) based on genome sequencing.</title>
        <authorList>
            <person name="Grover C.E."/>
            <person name="Arick M.A. 2nd"/>
            <person name="Thrash A."/>
            <person name="Conover J.L."/>
            <person name="Sanders W.S."/>
            <person name="Peterson D.G."/>
            <person name="Frelichowski J.E."/>
            <person name="Scheffler J.A."/>
            <person name="Scheffler B.E."/>
            <person name="Wendel J.F."/>
        </authorList>
    </citation>
    <scope>NUCLEOTIDE SEQUENCE [LARGE SCALE GENOMIC DNA]</scope>
    <source>
        <strain evidence="2">57</strain>
        <tissue evidence="2">Leaf</tissue>
    </source>
</reference>
<dbReference type="OrthoDB" id="989172at2759"/>
<keyword evidence="1" id="KW-0812">Transmembrane</keyword>
<dbReference type="Proteomes" id="UP000593573">
    <property type="component" value="Unassembled WGS sequence"/>
</dbReference>
<keyword evidence="3" id="KW-1185">Reference proteome</keyword>
<organism evidence="2 3">
    <name type="scientific">Gossypium klotzschianum</name>
    <dbReference type="NCBI Taxonomy" id="34286"/>
    <lineage>
        <taxon>Eukaryota</taxon>
        <taxon>Viridiplantae</taxon>
        <taxon>Streptophyta</taxon>
        <taxon>Embryophyta</taxon>
        <taxon>Tracheophyta</taxon>
        <taxon>Spermatophyta</taxon>
        <taxon>Magnoliopsida</taxon>
        <taxon>eudicotyledons</taxon>
        <taxon>Gunneridae</taxon>
        <taxon>Pentapetalae</taxon>
        <taxon>rosids</taxon>
        <taxon>malvids</taxon>
        <taxon>Malvales</taxon>
        <taxon>Malvaceae</taxon>
        <taxon>Malvoideae</taxon>
        <taxon>Gossypium</taxon>
    </lineage>
</organism>
<proteinExistence type="predicted"/>
<keyword evidence="1" id="KW-0472">Membrane</keyword>
<evidence type="ECO:0000313" key="3">
    <source>
        <dbReference type="Proteomes" id="UP000593573"/>
    </source>
</evidence>
<evidence type="ECO:0000256" key="1">
    <source>
        <dbReference type="SAM" id="Phobius"/>
    </source>
</evidence>
<dbReference type="EMBL" id="JABFAB010000003">
    <property type="protein sequence ID" value="MBA0643971.1"/>
    <property type="molecule type" value="Genomic_DNA"/>
</dbReference>
<evidence type="ECO:0008006" key="4">
    <source>
        <dbReference type="Google" id="ProtNLM"/>
    </source>
</evidence>
<evidence type="ECO:0000313" key="2">
    <source>
        <dbReference type="EMBL" id="MBA0643971.1"/>
    </source>
</evidence>
<gene>
    <name evidence="2" type="ORF">Goklo_028212</name>
</gene>
<keyword evidence="1" id="KW-1133">Transmembrane helix</keyword>
<comment type="caution">
    <text evidence="2">The sequence shown here is derived from an EMBL/GenBank/DDBJ whole genome shotgun (WGS) entry which is preliminary data.</text>
</comment>
<protein>
    <recommendedName>
        <fullName evidence="4">RNase H type-1 domain-containing protein</fullName>
    </recommendedName>
</protein>
<dbReference type="AlphaFoldDB" id="A0A7J8U0N8"/>
<name>A0A7J8U0N8_9ROSI</name>
<sequence>MKEKGKVWRRLLPLFGDMVGIIGRRLANHHVVSRFLIRNDNGNLMGLRFRMHNLVRTMVLVEVMVVLHDFQFTRDMGFSRDVKNLARGFTSCRFKFITREGNTAVYAMASKGMKHLEDSFWFPVENVFHSKRRISTLFLWLVALIANLRKVFGHFGLLVTERFGRCF</sequence>
<feature type="transmembrane region" description="Helical" evidence="1">
    <location>
        <begin position="137"/>
        <end position="159"/>
    </location>
</feature>